<dbReference type="AlphaFoldDB" id="A0AAN7P015"/>
<evidence type="ECO:0000313" key="11">
    <source>
        <dbReference type="EMBL" id="KAK4874029.1"/>
    </source>
</evidence>
<keyword evidence="8" id="KW-0449">Lipoprotein</keyword>
<evidence type="ECO:0000256" key="5">
    <source>
        <dbReference type="ARBA" id="ARBA00022989"/>
    </source>
</evidence>
<evidence type="ECO:0000256" key="6">
    <source>
        <dbReference type="ARBA" id="ARBA00023136"/>
    </source>
</evidence>
<keyword evidence="6 9" id="KW-0472">Membrane</keyword>
<dbReference type="GO" id="GO:0032222">
    <property type="term" value="P:regulation of synaptic transmission, cholinergic"/>
    <property type="evidence" value="ECO:0007669"/>
    <property type="project" value="InterPro"/>
</dbReference>
<keyword evidence="7" id="KW-0325">Glycoprotein</keyword>
<evidence type="ECO:0000256" key="10">
    <source>
        <dbReference type="SAM" id="SignalP"/>
    </source>
</evidence>
<proteinExistence type="predicted"/>
<gene>
    <name evidence="11" type="ORF">RN001_013389</name>
</gene>
<name>A0AAN7P015_9COLE</name>
<evidence type="ECO:0000256" key="9">
    <source>
        <dbReference type="SAM" id="Phobius"/>
    </source>
</evidence>
<organism evidence="11 12">
    <name type="scientific">Aquatica leii</name>
    <dbReference type="NCBI Taxonomy" id="1421715"/>
    <lineage>
        <taxon>Eukaryota</taxon>
        <taxon>Metazoa</taxon>
        <taxon>Ecdysozoa</taxon>
        <taxon>Arthropoda</taxon>
        <taxon>Hexapoda</taxon>
        <taxon>Insecta</taxon>
        <taxon>Pterygota</taxon>
        <taxon>Neoptera</taxon>
        <taxon>Endopterygota</taxon>
        <taxon>Coleoptera</taxon>
        <taxon>Polyphaga</taxon>
        <taxon>Elateriformia</taxon>
        <taxon>Elateroidea</taxon>
        <taxon>Lampyridae</taxon>
        <taxon>Luciolinae</taxon>
        <taxon>Aquatica</taxon>
    </lineage>
</organism>
<evidence type="ECO:0000256" key="8">
    <source>
        <dbReference type="ARBA" id="ARBA00023288"/>
    </source>
</evidence>
<comment type="subcellular location">
    <subcellularLocation>
        <location evidence="1">Membrane</location>
        <topology evidence="1">Lipid-anchor</topology>
        <topology evidence="1">GPI-anchor</topology>
    </subcellularLocation>
</comment>
<dbReference type="EMBL" id="JARPUR010000006">
    <property type="protein sequence ID" value="KAK4874029.1"/>
    <property type="molecule type" value="Genomic_DNA"/>
</dbReference>
<reference evidence="12" key="1">
    <citation type="submission" date="2023-01" db="EMBL/GenBank/DDBJ databases">
        <title>Key to firefly adult light organ development and bioluminescence: homeobox transcription factors regulate luciferase expression and transportation to peroxisome.</title>
        <authorList>
            <person name="Fu X."/>
        </authorList>
    </citation>
    <scope>NUCLEOTIDE SEQUENCE [LARGE SCALE GENOMIC DNA]</scope>
</reference>
<protein>
    <recommendedName>
        <fullName evidence="13">Protein sleepless</fullName>
    </recommendedName>
</protein>
<feature type="chain" id="PRO_5042824085" description="Protein sleepless" evidence="10">
    <location>
        <begin position="25"/>
        <end position="138"/>
    </location>
</feature>
<keyword evidence="5 9" id="KW-1133">Transmembrane helix</keyword>
<evidence type="ECO:0000256" key="2">
    <source>
        <dbReference type="ARBA" id="ARBA00022622"/>
    </source>
</evidence>
<dbReference type="GO" id="GO:0098552">
    <property type="term" value="C:side of membrane"/>
    <property type="evidence" value="ECO:0007669"/>
    <property type="project" value="UniProtKB-KW"/>
</dbReference>
<comment type="caution">
    <text evidence="11">The sequence shown here is derived from an EMBL/GenBank/DDBJ whole genome shotgun (WGS) entry which is preliminary data.</text>
</comment>
<evidence type="ECO:0000256" key="1">
    <source>
        <dbReference type="ARBA" id="ARBA00004589"/>
    </source>
</evidence>
<evidence type="ECO:0000256" key="7">
    <source>
        <dbReference type="ARBA" id="ARBA00023180"/>
    </source>
</evidence>
<dbReference type="GO" id="GO:0030431">
    <property type="term" value="P:sleep"/>
    <property type="evidence" value="ECO:0007669"/>
    <property type="project" value="InterPro"/>
</dbReference>
<evidence type="ECO:0000256" key="4">
    <source>
        <dbReference type="ARBA" id="ARBA00022729"/>
    </source>
</evidence>
<dbReference type="Pfam" id="PF17064">
    <property type="entry name" value="QVR"/>
    <property type="match status" value="1"/>
</dbReference>
<dbReference type="InterPro" id="IPR050975">
    <property type="entry name" value="Sleep_regulator"/>
</dbReference>
<keyword evidence="3 9" id="KW-0812">Transmembrane</keyword>
<dbReference type="InterPro" id="IPR031424">
    <property type="entry name" value="QVR-like"/>
</dbReference>
<dbReference type="PANTHER" id="PTHR33562">
    <property type="entry name" value="ATILLA, ISOFORM B-RELATED-RELATED"/>
    <property type="match status" value="1"/>
</dbReference>
<keyword evidence="2" id="KW-0336">GPI-anchor</keyword>
<evidence type="ECO:0000313" key="12">
    <source>
        <dbReference type="Proteomes" id="UP001353858"/>
    </source>
</evidence>
<keyword evidence="12" id="KW-1185">Reference proteome</keyword>
<evidence type="ECO:0000256" key="3">
    <source>
        <dbReference type="ARBA" id="ARBA00022692"/>
    </source>
</evidence>
<accession>A0AAN7P015</accession>
<feature type="signal peptide" evidence="10">
    <location>
        <begin position="1"/>
        <end position="24"/>
    </location>
</feature>
<sequence>MATFSLRLLIASCVFFLCFQLSFGLQCYTCSSARDEFCDDTFSFHSQATVALTNCESSPHFSIPGAGPNTHCGKAKRKDGTSHDYIKRGCVPENYCKLVKSTMSECELCEEERCNSATALLPSMFVCIVISAFVYFKI</sequence>
<feature type="transmembrane region" description="Helical" evidence="9">
    <location>
        <begin position="119"/>
        <end position="136"/>
    </location>
</feature>
<evidence type="ECO:0008006" key="13">
    <source>
        <dbReference type="Google" id="ProtNLM"/>
    </source>
</evidence>
<dbReference type="Proteomes" id="UP001353858">
    <property type="component" value="Unassembled WGS sequence"/>
</dbReference>
<keyword evidence="4 10" id="KW-0732">Signal</keyword>